<dbReference type="Proteomes" id="UP000231279">
    <property type="component" value="Unassembled WGS sequence"/>
</dbReference>
<keyword evidence="4" id="KW-1185">Reference proteome</keyword>
<reference evidence="4" key="1">
    <citation type="journal article" date="2018" name="Gigascience">
        <title>Genome assembly of the Pink Ipe (Handroanthus impetiginosus, Bignoniaceae), a highly valued, ecologically keystone Neotropical timber forest tree.</title>
        <authorList>
            <person name="Silva-Junior O.B."/>
            <person name="Grattapaglia D."/>
            <person name="Novaes E."/>
            <person name="Collevatti R.G."/>
        </authorList>
    </citation>
    <scope>NUCLEOTIDE SEQUENCE [LARGE SCALE GENOMIC DNA]</scope>
    <source>
        <strain evidence="4">cv. UFG-1</strain>
    </source>
</reference>
<feature type="domain" description="Putative plant transposon protein" evidence="2">
    <location>
        <begin position="1"/>
        <end position="165"/>
    </location>
</feature>
<dbReference type="OrthoDB" id="1714944at2759"/>
<dbReference type="EMBL" id="NKXS01005823">
    <property type="protein sequence ID" value="PIN02666.1"/>
    <property type="molecule type" value="Genomic_DNA"/>
</dbReference>
<gene>
    <name evidence="3" type="ORF">CDL12_24818</name>
</gene>
<evidence type="ECO:0000259" key="2">
    <source>
        <dbReference type="Pfam" id="PF20167"/>
    </source>
</evidence>
<name>A0A2G9GBL3_9LAMI</name>
<accession>A0A2G9GBL3</accession>
<organism evidence="3 4">
    <name type="scientific">Handroanthus impetiginosus</name>
    <dbReference type="NCBI Taxonomy" id="429701"/>
    <lineage>
        <taxon>Eukaryota</taxon>
        <taxon>Viridiplantae</taxon>
        <taxon>Streptophyta</taxon>
        <taxon>Embryophyta</taxon>
        <taxon>Tracheophyta</taxon>
        <taxon>Spermatophyta</taxon>
        <taxon>Magnoliopsida</taxon>
        <taxon>eudicotyledons</taxon>
        <taxon>Gunneridae</taxon>
        <taxon>Pentapetalae</taxon>
        <taxon>asterids</taxon>
        <taxon>lamiids</taxon>
        <taxon>Lamiales</taxon>
        <taxon>Bignoniaceae</taxon>
        <taxon>Crescentiina</taxon>
        <taxon>Tabebuia alliance</taxon>
        <taxon>Handroanthus</taxon>
    </lineage>
</organism>
<protein>
    <recommendedName>
        <fullName evidence="2">Putative plant transposon protein domain-containing protein</fullName>
    </recommendedName>
</protein>
<dbReference type="Pfam" id="PF20167">
    <property type="entry name" value="Transposase_32"/>
    <property type="match status" value="1"/>
</dbReference>
<evidence type="ECO:0000313" key="4">
    <source>
        <dbReference type="Proteomes" id="UP000231279"/>
    </source>
</evidence>
<dbReference type="AlphaFoldDB" id="A0A2G9GBL3"/>
<comment type="caution">
    <text evidence="3">The sequence shown here is derived from an EMBL/GenBank/DDBJ whole genome shotgun (WGS) entry which is preliminary data.</text>
</comment>
<feature type="region of interest" description="Disordered" evidence="1">
    <location>
        <begin position="182"/>
        <end position="211"/>
    </location>
</feature>
<proteinExistence type="predicted"/>
<sequence>MVREFYANVKFNSLNANRVLVRGATIEFSSSAINQLLGAPIVDESNKFEAFIQHTPSWETISEVICATPPDWVLSVHNEPVGIPRSSLTNEAWDWLRFINARLYPSSHLSEVSKDRTVLLYAILTCVPLDIGRYINGAILKSARGGMTLSLYFPSRVTALCRQEGLENLPGDELIQPDTTINEENRALPPPPPPAHRRQRRPRELGLEDRPMHVEDGLRRLQLQHERHLVEHQRLRLEQRQCFEALYDHFQIPSDRRLQFAPDEPDALGDAA</sequence>
<feature type="compositionally biased region" description="Basic and acidic residues" evidence="1">
    <location>
        <begin position="202"/>
        <end position="211"/>
    </location>
</feature>
<dbReference type="InterPro" id="IPR046796">
    <property type="entry name" value="Transposase_32_dom"/>
</dbReference>
<evidence type="ECO:0000256" key="1">
    <source>
        <dbReference type="SAM" id="MobiDB-lite"/>
    </source>
</evidence>
<evidence type="ECO:0000313" key="3">
    <source>
        <dbReference type="EMBL" id="PIN02666.1"/>
    </source>
</evidence>